<dbReference type="Proteomes" id="UP000298030">
    <property type="component" value="Unassembled WGS sequence"/>
</dbReference>
<keyword evidence="2 4" id="KW-0560">Oxidoreductase</keyword>
<dbReference type="InterPro" id="IPR050857">
    <property type="entry name" value="D-2-hydroxyacid_DH"/>
</dbReference>
<evidence type="ECO:0000256" key="2">
    <source>
        <dbReference type="ARBA" id="ARBA00023002"/>
    </source>
</evidence>
<dbReference type="SUPFAM" id="SSF52283">
    <property type="entry name" value="Formate/glycerate dehydrogenase catalytic domain-like"/>
    <property type="match status" value="1"/>
</dbReference>
<dbReference type="GO" id="GO:0016616">
    <property type="term" value="F:oxidoreductase activity, acting on the CH-OH group of donors, NAD or NADP as acceptor"/>
    <property type="evidence" value="ECO:0007669"/>
    <property type="project" value="InterPro"/>
</dbReference>
<gene>
    <name evidence="7" type="ORF">FA13DRAFT_1632424</name>
</gene>
<dbReference type="SUPFAM" id="SSF51735">
    <property type="entry name" value="NAD(P)-binding Rossmann-fold domains"/>
    <property type="match status" value="1"/>
</dbReference>
<evidence type="ECO:0000256" key="4">
    <source>
        <dbReference type="RuleBase" id="RU003719"/>
    </source>
</evidence>
<evidence type="ECO:0000313" key="8">
    <source>
        <dbReference type="Proteomes" id="UP000298030"/>
    </source>
</evidence>
<feature type="domain" description="D-isomer specific 2-hydroxyacid dehydrogenase catalytic" evidence="5">
    <location>
        <begin position="34"/>
        <end position="323"/>
    </location>
</feature>
<dbReference type="EMBL" id="QPFP01000028">
    <property type="protein sequence ID" value="TEB29285.1"/>
    <property type="molecule type" value="Genomic_DNA"/>
</dbReference>
<dbReference type="PANTHER" id="PTHR42789">
    <property type="entry name" value="D-ISOMER SPECIFIC 2-HYDROXYACID DEHYDROGENASE FAMILY PROTEIN (AFU_ORTHOLOGUE AFUA_6G10090)"/>
    <property type="match status" value="1"/>
</dbReference>
<accession>A0A4Y7T573</accession>
<name>A0A4Y7T573_COPMI</name>
<dbReference type="Pfam" id="PF00389">
    <property type="entry name" value="2-Hacid_dh"/>
    <property type="match status" value="1"/>
</dbReference>
<evidence type="ECO:0000259" key="6">
    <source>
        <dbReference type="Pfam" id="PF02826"/>
    </source>
</evidence>
<dbReference type="OrthoDB" id="298012at2759"/>
<organism evidence="7 8">
    <name type="scientific">Coprinellus micaceus</name>
    <name type="common">Glistening ink-cap mushroom</name>
    <name type="synonym">Coprinus micaceus</name>
    <dbReference type="NCBI Taxonomy" id="71717"/>
    <lineage>
        <taxon>Eukaryota</taxon>
        <taxon>Fungi</taxon>
        <taxon>Dikarya</taxon>
        <taxon>Basidiomycota</taxon>
        <taxon>Agaricomycotina</taxon>
        <taxon>Agaricomycetes</taxon>
        <taxon>Agaricomycetidae</taxon>
        <taxon>Agaricales</taxon>
        <taxon>Agaricineae</taxon>
        <taxon>Psathyrellaceae</taxon>
        <taxon>Coprinellus</taxon>
    </lineage>
</organism>
<dbReference type="GO" id="GO:0051287">
    <property type="term" value="F:NAD binding"/>
    <property type="evidence" value="ECO:0007669"/>
    <property type="project" value="InterPro"/>
</dbReference>
<evidence type="ECO:0000259" key="5">
    <source>
        <dbReference type="Pfam" id="PF00389"/>
    </source>
</evidence>
<evidence type="ECO:0000256" key="3">
    <source>
        <dbReference type="ARBA" id="ARBA00023027"/>
    </source>
</evidence>
<evidence type="ECO:0000313" key="7">
    <source>
        <dbReference type="EMBL" id="TEB29285.1"/>
    </source>
</evidence>
<dbReference type="CDD" id="cd12169">
    <property type="entry name" value="PGDH_like_1"/>
    <property type="match status" value="1"/>
</dbReference>
<sequence length="327" mass="35912">MTSTATSKPKLAILDDYQGVSLSFADWNAVKGRVETIDVYRDTLHDENAIVQRLQPYEIICAMRERTKFTKGVLERLPNLRFIASTGLYNRGIDTPFARTRGVVASGTGGGGDAVLEHIWALILGSVRQIVREDAHLQAGNLQWQTSVPIGLSGRTIGLLGVGRLGSQVAAVAKVFGMRVIGWSPNLTMERAGKAGVEFVAEKEELLKQSDVLSIHLVHAPSTHHILKLSDLLLLPAHAHLINTSRGPLVEEAALLQVLREGKIAGAGLDVYDIEPLPLDHELRRLKNVTLTPHSAYVSDSNYKVFYEQTVENVLAYLDGKPIRVYE</sequence>
<evidence type="ECO:0000256" key="1">
    <source>
        <dbReference type="ARBA" id="ARBA00005854"/>
    </source>
</evidence>
<keyword evidence="3" id="KW-0520">NAD</keyword>
<dbReference type="Gene3D" id="3.40.50.720">
    <property type="entry name" value="NAD(P)-binding Rossmann-like Domain"/>
    <property type="match status" value="2"/>
</dbReference>
<comment type="caution">
    <text evidence="7">The sequence shown here is derived from an EMBL/GenBank/DDBJ whole genome shotgun (WGS) entry which is preliminary data.</text>
</comment>
<dbReference type="InterPro" id="IPR006140">
    <property type="entry name" value="D-isomer_DH_NAD-bd"/>
</dbReference>
<feature type="domain" description="D-isomer specific 2-hydroxyacid dehydrogenase NAD-binding" evidence="6">
    <location>
        <begin position="121"/>
        <end position="296"/>
    </location>
</feature>
<dbReference type="STRING" id="71717.A0A4Y7T573"/>
<dbReference type="PANTHER" id="PTHR42789:SF1">
    <property type="entry name" value="D-ISOMER SPECIFIC 2-HYDROXYACID DEHYDROGENASE FAMILY PROTEIN (AFU_ORTHOLOGUE AFUA_6G10090)"/>
    <property type="match status" value="1"/>
</dbReference>
<dbReference type="InterPro" id="IPR036291">
    <property type="entry name" value="NAD(P)-bd_dom_sf"/>
</dbReference>
<dbReference type="Pfam" id="PF02826">
    <property type="entry name" value="2-Hacid_dh_C"/>
    <property type="match status" value="1"/>
</dbReference>
<comment type="similarity">
    <text evidence="1 4">Belongs to the D-isomer specific 2-hydroxyacid dehydrogenase family.</text>
</comment>
<dbReference type="AlphaFoldDB" id="A0A4Y7T573"/>
<reference evidence="7 8" key="1">
    <citation type="journal article" date="2019" name="Nat. Ecol. Evol.">
        <title>Megaphylogeny resolves global patterns of mushroom evolution.</title>
        <authorList>
            <person name="Varga T."/>
            <person name="Krizsan K."/>
            <person name="Foldi C."/>
            <person name="Dima B."/>
            <person name="Sanchez-Garcia M."/>
            <person name="Sanchez-Ramirez S."/>
            <person name="Szollosi G.J."/>
            <person name="Szarkandi J.G."/>
            <person name="Papp V."/>
            <person name="Albert L."/>
            <person name="Andreopoulos W."/>
            <person name="Angelini C."/>
            <person name="Antonin V."/>
            <person name="Barry K.W."/>
            <person name="Bougher N.L."/>
            <person name="Buchanan P."/>
            <person name="Buyck B."/>
            <person name="Bense V."/>
            <person name="Catcheside P."/>
            <person name="Chovatia M."/>
            <person name="Cooper J."/>
            <person name="Damon W."/>
            <person name="Desjardin D."/>
            <person name="Finy P."/>
            <person name="Geml J."/>
            <person name="Haridas S."/>
            <person name="Hughes K."/>
            <person name="Justo A."/>
            <person name="Karasinski D."/>
            <person name="Kautmanova I."/>
            <person name="Kiss B."/>
            <person name="Kocsube S."/>
            <person name="Kotiranta H."/>
            <person name="LaButti K.M."/>
            <person name="Lechner B.E."/>
            <person name="Liimatainen K."/>
            <person name="Lipzen A."/>
            <person name="Lukacs Z."/>
            <person name="Mihaltcheva S."/>
            <person name="Morgado L.N."/>
            <person name="Niskanen T."/>
            <person name="Noordeloos M.E."/>
            <person name="Ohm R.A."/>
            <person name="Ortiz-Santana B."/>
            <person name="Ovrebo C."/>
            <person name="Racz N."/>
            <person name="Riley R."/>
            <person name="Savchenko A."/>
            <person name="Shiryaev A."/>
            <person name="Soop K."/>
            <person name="Spirin V."/>
            <person name="Szebenyi C."/>
            <person name="Tomsovsky M."/>
            <person name="Tulloss R.E."/>
            <person name="Uehling J."/>
            <person name="Grigoriev I.V."/>
            <person name="Vagvolgyi C."/>
            <person name="Papp T."/>
            <person name="Martin F.M."/>
            <person name="Miettinen O."/>
            <person name="Hibbett D.S."/>
            <person name="Nagy L.G."/>
        </authorList>
    </citation>
    <scope>NUCLEOTIDE SEQUENCE [LARGE SCALE GENOMIC DNA]</scope>
    <source>
        <strain evidence="7 8">FP101781</strain>
    </source>
</reference>
<keyword evidence="8" id="KW-1185">Reference proteome</keyword>
<protein>
    <submittedName>
        <fullName evidence="7">D-isomer specific 2-hydroxyacid dehydrogenase</fullName>
    </submittedName>
</protein>
<dbReference type="InterPro" id="IPR006139">
    <property type="entry name" value="D-isomer_2_OHA_DH_cat_dom"/>
</dbReference>
<proteinExistence type="inferred from homology"/>